<dbReference type="EMBL" id="UINC01102841">
    <property type="protein sequence ID" value="SVC64769.1"/>
    <property type="molecule type" value="Genomic_DNA"/>
</dbReference>
<evidence type="ECO:0000256" key="4">
    <source>
        <dbReference type="ARBA" id="ARBA00023002"/>
    </source>
</evidence>
<dbReference type="PANTHER" id="PTHR21256:SF14">
    <property type="entry name" value="HISTIDINOL DEHYDROGENASE"/>
    <property type="match status" value="1"/>
</dbReference>
<dbReference type="PRINTS" id="PR00083">
    <property type="entry name" value="HOLDHDRGNASE"/>
</dbReference>
<keyword evidence="4" id="KW-0560">Oxidoreductase</keyword>
<feature type="non-terminal residue" evidence="5">
    <location>
        <position position="243"/>
    </location>
</feature>
<proteinExistence type="predicted"/>
<dbReference type="InterPro" id="IPR012131">
    <property type="entry name" value="Hstdl_DH"/>
</dbReference>
<keyword evidence="3" id="KW-0862">Zinc</keyword>
<gene>
    <name evidence="5" type="ORF">METZ01_LOCUS317623</name>
</gene>
<comment type="cofactor">
    <cofactor evidence="1">
        <name>Zn(2+)</name>
        <dbReference type="ChEBI" id="CHEBI:29105"/>
    </cofactor>
</comment>
<dbReference type="GO" id="GO:0046872">
    <property type="term" value="F:metal ion binding"/>
    <property type="evidence" value="ECO:0007669"/>
    <property type="project" value="UniProtKB-KW"/>
</dbReference>
<dbReference type="Gene3D" id="3.40.50.1980">
    <property type="entry name" value="Nitrogenase molybdenum iron protein domain"/>
    <property type="match status" value="2"/>
</dbReference>
<dbReference type="GO" id="GO:0000105">
    <property type="term" value="P:L-histidine biosynthetic process"/>
    <property type="evidence" value="ECO:0007669"/>
    <property type="project" value="TreeGrafter"/>
</dbReference>
<evidence type="ECO:0000256" key="2">
    <source>
        <dbReference type="ARBA" id="ARBA00022723"/>
    </source>
</evidence>
<evidence type="ECO:0000256" key="1">
    <source>
        <dbReference type="ARBA" id="ARBA00001947"/>
    </source>
</evidence>
<keyword evidence="2" id="KW-0479">Metal-binding</keyword>
<dbReference type="Pfam" id="PF00815">
    <property type="entry name" value="Histidinol_dh"/>
    <property type="match status" value="1"/>
</dbReference>
<evidence type="ECO:0000313" key="5">
    <source>
        <dbReference type="EMBL" id="SVC64769.1"/>
    </source>
</evidence>
<dbReference type="InterPro" id="IPR016161">
    <property type="entry name" value="Ald_DH/histidinol_DH"/>
</dbReference>
<dbReference type="GO" id="GO:0051287">
    <property type="term" value="F:NAD binding"/>
    <property type="evidence" value="ECO:0007669"/>
    <property type="project" value="InterPro"/>
</dbReference>
<dbReference type="GO" id="GO:0005829">
    <property type="term" value="C:cytosol"/>
    <property type="evidence" value="ECO:0007669"/>
    <property type="project" value="TreeGrafter"/>
</dbReference>
<reference evidence="5" key="1">
    <citation type="submission" date="2018-05" db="EMBL/GenBank/DDBJ databases">
        <authorList>
            <person name="Lanie J.A."/>
            <person name="Ng W.-L."/>
            <person name="Kazmierczak K.M."/>
            <person name="Andrzejewski T.M."/>
            <person name="Davidsen T.M."/>
            <person name="Wayne K.J."/>
            <person name="Tettelin H."/>
            <person name="Glass J.I."/>
            <person name="Rusch D."/>
            <person name="Podicherti R."/>
            <person name="Tsui H.-C.T."/>
            <person name="Winkler M.E."/>
        </authorList>
    </citation>
    <scope>NUCLEOTIDE SEQUENCE</scope>
</reference>
<dbReference type="GO" id="GO:0004399">
    <property type="term" value="F:histidinol dehydrogenase activity"/>
    <property type="evidence" value="ECO:0007669"/>
    <property type="project" value="TreeGrafter"/>
</dbReference>
<organism evidence="5">
    <name type="scientific">marine metagenome</name>
    <dbReference type="NCBI Taxonomy" id="408172"/>
    <lineage>
        <taxon>unclassified sequences</taxon>
        <taxon>metagenomes</taxon>
        <taxon>ecological metagenomes</taxon>
    </lineage>
</organism>
<evidence type="ECO:0008006" key="6">
    <source>
        <dbReference type="Google" id="ProtNLM"/>
    </source>
</evidence>
<evidence type="ECO:0000256" key="3">
    <source>
        <dbReference type="ARBA" id="ARBA00022833"/>
    </source>
</evidence>
<dbReference type="PANTHER" id="PTHR21256">
    <property type="entry name" value="HISTIDINOL DEHYDROGENASE HDH"/>
    <property type="match status" value="1"/>
</dbReference>
<dbReference type="SUPFAM" id="SSF53720">
    <property type="entry name" value="ALDH-like"/>
    <property type="match status" value="1"/>
</dbReference>
<dbReference type="AlphaFoldDB" id="A0A382NUC3"/>
<name>A0A382NUC3_9ZZZZ</name>
<sequence length="243" mass="26064">MSIQYLKKSPKTSSIDDTKTAKIVQDLLKDIESSKEQGCIDLTKKFDKYDGEIVVSKERIDEIKKTLDQKTKDDVQFSYDRVRKFAEAQLKNYGQDFEVELSKGLYAGQKLVPVNTAGCYVPGGRYAHIASAVMSVTTAKVAGVKNVIACSPPKEGIGAHPTIIYTADLCGADVILNLGGVPAIAAMANGLFNNPPADILVGPGNQFVAEAKRILFGKVGIDLFAGPTEIAIIADAKADPEIV</sequence>
<protein>
    <recommendedName>
        <fullName evidence="6">Histidinol dehydrogenase</fullName>
    </recommendedName>
</protein>
<accession>A0A382NUC3</accession>